<evidence type="ECO:0000256" key="7">
    <source>
        <dbReference type="ARBA" id="ARBA00023157"/>
    </source>
</evidence>
<comment type="caution">
    <text evidence="14">The sequence shown here is derived from an EMBL/GenBank/DDBJ whole genome shotgun (WGS) entry which is preliminary data.</text>
</comment>
<dbReference type="PANTHER" id="PTHR42801">
    <property type="entry name" value="THIOREDOXIN-DEPENDENT PEROXIDE REDUCTASE"/>
    <property type="match status" value="1"/>
</dbReference>
<comment type="catalytic activity">
    <reaction evidence="12">
        <text>a hydroperoxide + [thioredoxin]-dithiol = an alcohol + [thioredoxin]-disulfide + H2O</text>
        <dbReference type="Rhea" id="RHEA:62620"/>
        <dbReference type="Rhea" id="RHEA-COMP:10698"/>
        <dbReference type="Rhea" id="RHEA-COMP:10700"/>
        <dbReference type="ChEBI" id="CHEBI:15377"/>
        <dbReference type="ChEBI" id="CHEBI:29950"/>
        <dbReference type="ChEBI" id="CHEBI:30879"/>
        <dbReference type="ChEBI" id="CHEBI:35924"/>
        <dbReference type="ChEBI" id="CHEBI:50058"/>
        <dbReference type="EC" id="1.11.1.24"/>
    </reaction>
</comment>
<feature type="domain" description="Thioredoxin" evidence="13">
    <location>
        <begin position="4"/>
        <end position="158"/>
    </location>
</feature>
<keyword evidence="4" id="KW-0575">Peroxidase</keyword>
<comment type="similarity">
    <text evidence="10">Belongs to the peroxiredoxin family. BCP/PrxQ subfamily.</text>
</comment>
<keyword evidence="5" id="KW-0049">Antioxidant</keyword>
<dbReference type="PIRSF" id="PIRSF000239">
    <property type="entry name" value="AHPC"/>
    <property type="match status" value="1"/>
</dbReference>
<name>A0ABT1ZE55_9MICO</name>
<dbReference type="SUPFAM" id="SSF52833">
    <property type="entry name" value="Thioredoxin-like"/>
    <property type="match status" value="1"/>
</dbReference>
<dbReference type="RefSeq" id="WP_258797999.1">
    <property type="nucleotide sequence ID" value="NZ_JANTHX010000005.1"/>
</dbReference>
<evidence type="ECO:0000313" key="15">
    <source>
        <dbReference type="Proteomes" id="UP001205337"/>
    </source>
</evidence>
<accession>A0ABT1ZE55</accession>
<keyword evidence="7" id="KW-1015">Disulfide bond</keyword>
<keyword evidence="15" id="KW-1185">Reference proteome</keyword>
<evidence type="ECO:0000256" key="9">
    <source>
        <dbReference type="ARBA" id="ARBA00032824"/>
    </source>
</evidence>
<evidence type="ECO:0000256" key="4">
    <source>
        <dbReference type="ARBA" id="ARBA00022559"/>
    </source>
</evidence>
<dbReference type="InterPro" id="IPR036249">
    <property type="entry name" value="Thioredoxin-like_sf"/>
</dbReference>
<protein>
    <recommendedName>
        <fullName evidence="3">thioredoxin-dependent peroxiredoxin</fullName>
        <ecNumber evidence="3">1.11.1.24</ecNumber>
    </recommendedName>
    <alternativeName>
        <fullName evidence="11">Bacterioferritin comigratory protein</fullName>
    </alternativeName>
    <alternativeName>
        <fullName evidence="9">Thioredoxin peroxidase</fullName>
    </alternativeName>
</protein>
<dbReference type="PANTHER" id="PTHR42801:SF20">
    <property type="entry name" value="ALKYL HYDROPEROXIDE REDUCTASE E"/>
    <property type="match status" value="1"/>
</dbReference>
<evidence type="ECO:0000256" key="3">
    <source>
        <dbReference type="ARBA" id="ARBA00013017"/>
    </source>
</evidence>
<evidence type="ECO:0000256" key="10">
    <source>
        <dbReference type="ARBA" id="ARBA00038489"/>
    </source>
</evidence>
<sequence length="173" mass="19164">MTGTEIGDLAPDFALRGIRFQDGTVEHDEFRLSSRRGAPMVLAFYPLDASKVCTEQLCSYQDQLKGFEDLGAQVWGISLQGVESHEEFARAQGITFPLLADTEGVSSAYGVMLGNLAVRRSVFILDGDGVIRWKHVAMLGLTYRSAEQIREELRRLFPAPEAGQTRYALPPPE</sequence>
<evidence type="ECO:0000256" key="8">
    <source>
        <dbReference type="ARBA" id="ARBA00023284"/>
    </source>
</evidence>
<dbReference type="Gene3D" id="3.40.30.10">
    <property type="entry name" value="Glutaredoxin"/>
    <property type="match status" value="1"/>
</dbReference>
<keyword evidence="8" id="KW-0676">Redox-active center</keyword>
<dbReference type="InterPro" id="IPR024706">
    <property type="entry name" value="Peroxiredoxin_AhpC-typ"/>
</dbReference>
<dbReference type="InterPro" id="IPR050924">
    <property type="entry name" value="Peroxiredoxin_BCP/PrxQ"/>
</dbReference>
<dbReference type="EMBL" id="JANTHX010000005">
    <property type="protein sequence ID" value="MCS0498980.1"/>
    <property type="molecule type" value="Genomic_DNA"/>
</dbReference>
<dbReference type="Pfam" id="PF00578">
    <property type="entry name" value="AhpC-TSA"/>
    <property type="match status" value="1"/>
</dbReference>
<evidence type="ECO:0000313" key="14">
    <source>
        <dbReference type="EMBL" id="MCS0498980.1"/>
    </source>
</evidence>
<evidence type="ECO:0000256" key="6">
    <source>
        <dbReference type="ARBA" id="ARBA00023002"/>
    </source>
</evidence>
<gene>
    <name evidence="14" type="ORF">NUH29_05370</name>
</gene>
<reference evidence="14 15" key="1">
    <citation type="submission" date="2022-08" db="EMBL/GenBank/DDBJ databases">
        <authorList>
            <person name="Li F."/>
        </authorList>
    </citation>
    <scope>NUCLEOTIDE SEQUENCE [LARGE SCALE GENOMIC DNA]</scope>
    <source>
        <strain evidence="14 15">10F1B-8-1</strain>
    </source>
</reference>
<dbReference type="PROSITE" id="PS51352">
    <property type="entry name" value="THIOREDOXIN_2"/>
    <property type="match status" value="1"/>
</dbReference>
<dbReference type="InterPro" id="IPR013766">
    <property type="entry name" value="Thioredoxin_domain"/>
</dbReference>
<comment type="subunit">
    <text evidence="2">Monomer.</text>
</comment>
<proteinExistence type="inferred from homology"/>
<dbReference type="InterPro" id="IPR000866">
    <property type="entry name" value="AhpC/TSA"/>
</dbReference>
<evidence type="ECO:0000256" key="5">
    <source>
        <dbReference type="ARBA" id="ARBA00022862"/>
    </source>
</evidence>
<organism evidence="14 15">
    <name type="scientific">Protaetiibacter mangrovi</name>
    <dbReference type="NCBI Taxonomy" id="2970926"/>
    <lineage>
        <taxon>Bacteria</taxon>
        <taxon>Bacillati</taxon>
        <taxon>Actinomycetota</taxon>
        <taxon>Actinomycetes</taxon>
        <taxon>Micrococcales</taxon>
        <taxon>Microbacteriaceae</taxon>
        <taxon>Protaetiibacter</taxon>
    </lineage>
</organism>
<evidence type="ECO:0000256" key="2">
    <source>
        <dbReference type="ARBA" id="ARBA00011245"/>
    </source>
</evidence>
<evidence type="ECO:0000256" key="1">
    <source>
        <dbReference type="ARBA" id="ARBA00003330"/>
    </source>
</evidence>
<keyword evidence="6" id="KW-0560">Oxidoreductase</keyword>
<comment type="function">
    <text evidence="1">Thiol-specific peroxidase that catalyzes the reduction of hydrogen peroxide and organic hydroperoxides to water and alcohols, respectively. Plays a role in cell protection against oxidative stress by detoxifying peroxides and as sensor of hydrogen peroxide-mediated signaling events.</text>
</comment>
<evidence type="ECO:0000259" key="13">
    <source>
        <dbReference type="PROSITE" id="PS51352"/>
    </source>
</evidence>
<dbReference type="EC" id="1.11.1.24" evidence="3"/>
<dbReference type="Proteomes" id="UP001205337">
    <property type="component" value="Unassembled WGS sequence"/>
</dbReference>
<evidence type="ECO:0000256" key="11">
    <source>
        <dbReference type="ARBA" id="ARBA00041373"/>
    </source>
</evidence>
<evidence type="ECO:0000256" key="12">
    <source>
        <dbReference type="ARBA" id="ARBA00049091"/>
    </source>
</evidence>